<dbReference type="EMBL" id="CASHSV030000311">
    <property type="protein sequence ID" value="CAJ2659153.1"/>
    <property type="molecule type" value="Genomic_DNA"/>
</dbReference>
<keyword evidence="2" id="KW-1185">Reference proteome</keyword>
<proteinExistence type="predicted"/>
<evidence type="ECO:0000313" key="1">
    <source>
        <dbReference type="EMBL" id="CAJ2659153.1"/>
    </source>
</evidence>
<comment type="caution">
    <text evidence="1">The sequence shown here is derived from an EMBL/GenBank/DDBJ whole genome shotgun (WGS) entry which is preliminary data.</text>
</comment>
<reference evidence="1" key="1">
    <citation type="submission" date="2023-10" db="EMBL/GenBank/DDBJ databases">
        <authorList>
            <person name="Rodriguez Cubillos JULIANA M."/>
            <person name="De Vega J."/>
        </authorList>
    </citation>
    <scope>NUCLEOTIDE SEQUENCE</scope>
</reference>
<name>A0ACB0KRN9_TRIPR</name>
<dbReference type="Proteomes" id="UP001177021">
    <property type="component" value="Unassembled WGS sequence"/>
</dbReference>
<evidence type="ECO:0000313" key="2">
    <source>
        <dbReference type="Proteomes" id="UP001177021"/>
    </source>
</evidence>
<protein>
    <submittedName>
        <fullName evidence="1">Uncharacterized protein</fullName>
    </submittedName>
</protein>
<gene>
    <name evidence="1" type="ORF">MILVUS5_LOCUS25391</name>
</gene>
<sequence>MDSLPYHAVHNFVNEVAFEILKKTGYSITPYIKKARENETGNIPKSIQCYMNESGASEEEACEYVKSMMYTLWKKINKEAHTSSFSQSFIDAAVNLDRIALLMYQHGDGHSIQDTEIQNLIESLIWKDIFHC</sequence>
<organism evidence="1 2">
    <name type="scientific">Trifolium pratense</name>
    <name type="common">Red clover</name>
    <dbReference type="NCBI Taxonomy" id="57577"/>
    <lineage>
        <taxon>Eukaryota</taxon>
        <taxon>Viridiplantae</taxon>
        <taxon>Streptophyta</taxon>
        <taxon>Embryophyta</taxon>
        <taxon>Tracheophyta</taxon>
        <taxon>Spermatophyta</taxon>
        <taxon>Magnoliopsida</taxon>
        <taxon>eudicotyledons</taxon>
        <taxon>Gunneridae</taxon>
        <taxon>Pentapetalae</taxon>
        <taxon>rosids</taxon>
        <taxon>fabids</taxon>
        <taxon>Fabales</taxon>
        <taxon>Fabaceae</taxon>
        <taxon>Papilionoideae</taxon>
        <taxon>50 kb inversion clade</taxon>
        <taxon>NPAAA clade</taxon>
        <taxon>Hologalegina</taxon>
        <taxon>IRL clade</taxon>
        <taxon>Trifolieae</taxon>
        <taxon>Trifolium</taxon>
    </lineage>
</organism>
<accession>A0ACB0KRN9</accession>